<dbReference type="SMART" id="SM00984">
    <property type="entry name" value="UDPG_MGDP_dh_C"/>
    <property type="match status" value="1"/>
</dbReference>
<name>A0A431VB75_9PROT</name>
<evidence type="ECO:0000313" key="8">
    <source>
        <dbReference type="Proteomes" id="UP000277007"/>
    </source>
</evidence>
<dbReference type="Gene3D" id="3.40.50.720">
    <property type="entry name" value="NAD(P)-binding Rossmann-like Domain"/>
    <property type="match status" value="2"/>
</dbReference>
<reference evidence="7 8" key="1">
    <citation type="submission" date="2018-12" db="EMBL/GenBank/DDBJ databases">
        <authorList>
            <person name="Yang Y."/>
        </authorList>
    </citation>
    <scope>NUCLEOTIDE SEQUENCE [LARGE SCALE GENOMIC DNA]</scope>
    <source>
        <strain evidence="7 8">L-25-5w-1</strain>
    </source>
</reference>
<dbReference type="PIRSF" id="PIRSF000124">
    <property type="entry name" value="UDPglc_GDPman_dh"/>
    <property type="match status" value="1"/>
</dbReference>
<keyword evidence="3" id="KW-0560">Oxidoreductase</keyword>
<dbReference type="InterPro" id="IPR001732">
    <property type="entry name" value="UDP-Glc/GDP-Man_DH_N"/>
</dbReference>
<dbReference type="SUPFAM" id="SSF51735">
    <property type="entry name" value="NAD(P)-binding Rossmann-fold domains"/>
    <property type="match status" value="1"/>
</dbReference>
<dbReference type="Pfam" id="PF03721">
    <property type="entry name" value="UDPG_MGDP_dh_N"/>
    <property type="match status" value="1"/>
</dbReference>
<accession>A0A431VB75</accession>
<dbReference type="NCBIfam" id="TIGR03026">
    <property type="entry name" value="NDP-sugDHase"/>
    <property type="match status" value="1"/>
</dbReference>
<dbReference type="RefSeq" id="WP_126619906.1">
    <property type="nucleotide sequence ID" value="NZ_JBHUCY010000017.1"/>
</dbReference>
<evidence type="ECO:0000313" key="7">
    <source>
        <dbReference type="EMBL" id="RTR15545.1"/>
    </source>
</evidence>
<keyword evidence="4" id="KW-0520">NAD</keyword>
<dbReference type="GO" id="GO:0000271">
    <property type="term" value="P:polysaccharide biosynthetic process"/>
    <property type="evidence" value="ECO:0007669"/>
    <property type="project" value="InterPro"/>
</dbReference>
<comment type="similarity">
    <text evidence="1 5">Belongs to the UDP-glucose/GDP-mannose dehydrogenase family.</text>
</comment>
<dbReference type="PIRSF" id="PIRSF500136">
    <property type="entry name" value="UDP_ManNAc_DH"/>
    <property type="match status" value="1"/>
</dbReference>
<sequence>MTAPATGVLVIGFAGMTHLGVNSAAAAAARGFTTVGFDLDPARVAALARAELPVLEPGLPELFAEHGERLRFTADAAELGRCDVVYIACDVPTDDVGGSDLTPVRGLIATVVPTLRPDATLVVLCQVPPGFTRALGAELGRVDGSLIYQVETLIFGRAVERALHPERFIVGTADPARPLPAAFATFLGAFGCPILPMRYESAELAKISINMCLVAMISTANTLAELCERIGADWSEIAPSLKLDRRIGPYAYLQPGLGIAGGNLERDLATVCRLADEHGSDAGMVRSWIANSRHRRDWALRTVQERVVARVADPVFAVWGLAYKQDTHSTKNSPSLALLSGLGPFVVQAYDPAVAADPAFHPRIVGAADPLDACRGADALLVMTPWDAFRAVDPREIAAALRGREVIDPYGILDSAACRTVGLTHVTLGCGTDADET</sequence>
<comment type="caution">
    <text evidence="7">The sequence shown here is derived from an EMBL/GenBank/DDBJ whole genome shotgun (WGS) entry which is preliminary data.</text>
</comment>
<gene>
    <name evidence="7" type="ORF">EJ903_23120</name>
</gene>
<dbReference type="EMBL" id="RXMA01000034">
    <property type="protein sequence ID" value="RTR15545.1"/>
    <property type="molecule type" value="Genomic_DNA"/>
</dbReference>
<dbReference type="InterPro" id="IPR028359">
    <property type="entry name" value="UDP_ManNAc/GlcNAc_DH"/>
</dbReference>
<dbReference type="InterPro" id="IPR036220">
    <property type="entry name" value="UDP-Glc/GDP-Man_DH_C_sf"/>
</dbReference>
<dbReference type="PANTHER" id="PTHR43750">
    <property type="entry name" value="UDP-GLUCOSE 6-DEHYDROGENASE TUAD"/>
    <property type="match status" value="1"/>
</dbReference>
<evidence type="ECO:0000256" key="2">
    <source>
        <dbReference type="ARBA" id="ARBA00015132"/>
    </source>
</evidence>
<dbReference type="Proteomes" id="UP000277007">
    <property type="component" value="Unassembled WGS sequence"/>
</dbReference>
<evidence type="ECO:0000259" key="6">
    <source>
        <dbReference type="SMART" id="SM00984"/>
    </source>
</evidence>
<dbReference type="InterPro" id="IPR008927">
    <property type="entry name" value="6-PGluconate_DH-like_C_sf"/>
</dbReference>
<evidence type="ECO:0000256" key="5">
    <source>
        <dbReference type="PIRNR" id="PIRNR000124"/>
    </source>
</evidence>
<dbReference type="GO" id="GO:0016628">
    <property type="term" value="F:oxidoreductase activity, acting on the CH-CH group of donors, NAD or NADP as acceptor"/>
    <property type="evidence" value="ECO:0007669"/>
    <property type="project" value="InterPro"/>
</dbReference>
<organism evidence="7 8">
    <name type="scientific">Azospirillum griseum</name>
    <dbReference type="NCBI Taxonomy" id="2496639"/>
    <lineage>
        <taxon>Bacteria</taxon>
        <taxon>Pseudomonadati</taxon>
        <taxon>Pseudomonadota</taxon>
        <taxon>Alphaproteobacteria</taxon>
        <taxon>Rhodospirillales</taxon>
        <taxon>Azospirillaceae</taxon>
        <taxon>Azospirillum</taxon>
    </lineage>
</organism>
<dbReference type="SUPFAM" id="SSF48179">
    <property type="entry name" value="6-phosphogluconate dehydrogenase C-terminal domain-like"/>
    <property type="match status" value="1"/>
</dbReference>
<dbReference type="InterPro" id="IPR017476">
    <property type="entry name" value="UDP-Glc/GDP-Man"/>
</dbReference>
<dbReference type="InterPro" id="IPR014026">
    <property type="entry name" value="UDP-Glc/GDP-Man_DH_dimer"/>
</dbReference>
<keyword evidence="8" id="KW-1185">Reference proteome</keyword>
<dbReference type="InterPro" id="IPR036291">
    <property type="entry name" value="NAD(P)-bd_dom_sf"/>
</dbReference>
<evidence type="ECO:0000256" key="4">
    <source>
        <dbReference type="ARBA" id="ARBA00023027"/>
    </source>
</evidence>
<evidence type="ECO:0000256" key="1">
    <source>
        <dbReference type="ARBA" id="ARBA00006601"/>
    </source>
</evidence>
<dbReference type="AlphaFoldDB" id="A0A431VB75"/>
<protein>
    <recommendedName>
        <fullName evidence="2">UDP-glucose 6-dehydrogenase</fullName>
    </recommendedName>
</protein>
<dbReference type="SUPFAM" id="SSF52413">
    <property type="entry name" value="UDP-glucose/GDP-mannose dehydrogenase C-terminal domain"/>
    <property type="match status" value="1"/>
</dbReference>
<proteinExistence type="inferred from homology"/>
<dbReference type="GO" id="GO:0051287">
    <property type="term" value="F:NAD binding"/>
    <property type="evidence" value="ECO:0007669"/>
    <property type="project" value="InterPro"/>
</dbReference>
<evidence type="ECO:0000256" key="3">
    <source>
        <dbReference type="ARBA" id="ARBA00023002"/>
    </source>
</evidence>
<dbReference type="Pfam" id="PF03720">
    <property type="entry name" value="UDPG_MGDP_dh_C"/>
    <property type="match status" value="1"/>
</dbReference>
<dbReference type="OrthoDB" id="7828641at2"/>
<dbReference type="InterPro" id="IPR014027">
    <property type="entry name" value="UDP-Glc/GDP-Man_DH_C"/>
</dbReference>
<dbReference type="PANTHER" id="PTHR43750:SF3">
    <property type="entry name" value="UDP-GLUCOSE 6-DEHYDROGENASE TUAD"/>
    <property type="match status" value="1"/>
</dbReference>
<dbReference type="Pfam" id="PF00984">
    <property type="entry name" value="UDPG_MGDP_dh"/>
    <property type="match status" value="1"/>
</dbReference>
<dbReference type="GO" id="GO:0016616">
    <property type="term" value="F:oxidoreductase activity, acting on the CH-OH group of donors, NAD or NADP as acceptor"/>
    <property type="evidence" value="ECO:0007669"/>
    <property type="project" value="InterPro"/>
</dbReference>
<feature type="domain" description="UDP-glucose/GDP-mannose dehydrogenase C-terminal" evidence="6">
    <location>
        <begin position="317"/>
        <end position="415"/>
    </location>
</feature>